<dbReference type="SUPFAM" id="SSF57997">
    <property type="entry name" value="Tropomyosin"/>
    <property type="match status" value="1"/>
</dbReference>
<sequence>MSYTLVSFQELFASGPWNSCIGYMGRRSRRCNNRITRENLHVAEAIWDAILSGASADYVERKIGGLSVESLLDDTREALAALQAEYDGTRTKLRKAKSRTSTLELQVDVMKQGMADLEKSNTHLRSELIAAESLAASLQREVVTQQRRQAQVSGELQRSQKATKLLQDNISALESSLRDSNTSVTNSELRVADLEKRLKTSESSAKTACKQRSLLLSANTKLTSELDEAKDTIQRLERLVAAFEVDVMESNKVSMSQQQVLDHKRTARYPAEKTSQTQAQGCADEDEKKGEIEVDKQKEDERLTSGQQCELM</sequence>
<evidence type="ECO:0000313" key="3">
    <source>
        <dbReference type="EMBL" id="KAG9690226.1"/>
    </source>
</evidence>
<gene>
    <name evidence="3" type="ORF">KCU76_g8314</name>
</gene>
<evidence type="ECO:0000256" key="2">
    <source>
        <dbReference type="SAM" id="MobiDB-lite"/>
    </source>
</evidence>
<evidence type="ECO:0000313" key="4">
    <source>
        <dbReference type="Proteomes" id="UP000779574"/>
    </source>
</evidence>
<protein>
    <submittedName>
        <fullName evidence="3">Uncharacterized protein</fullName>
    </submittedName>
</protein>
<comment type="caution">
    <text evidence="3">The sequence shown here is derived from an EMBL/GenBank/DDBJ whole genome shotgun (WGS) entry which is preliminary data.</text>
</comment>
<dbReference type="OrthoDB" id="3899458at2759"/>
<dbReference type="Proteomes" id="UP000779574">
    <property type="component" value="Unassembled WGS sequence"/>
</dbReference>
<feature type="non-terminal residue" evidence="3">
    <location>
        <position position="312"/>
    </location>
</feature>
<evidence type="ECO:0000256" key="1">
    <source>
        <dbReference type="SAM" id="Coils"/>
    </source>
</evidence>
<feature type="coiled-coil region" evidence="1">
    <location>
        <begin position="72"/>
        <end position="141"/>
    </location>
</feature>
<reference evidence="3" key="2">
    <citation type="submission" date="2021-08" db="EMBL/GenBank/DDBJ databases">
        <authorList>
            <person name="Gostincar C."/>
            <person name="Sun X."/>
            <person name="Song Z."/>
            <person name="Gunde-Cimerman N."/>
        </authorList>
    </citation>
    <scope>NUCLEOTIDE SEQUENCE</scope>
    <source>
        <strain evidence="3">EXF-9911</strain>
    </source>
</reference>
<keyword evidence="1" id="KW-0175">Coiled coil</keyword>
<feature type="compositionally biased region" description="Basic and acidic residues" evidence="2">
    <location>
        <begin position="286"/>
        <end position="303"/>
    </location>
</feature>
<organism evidence="3 4">
    <name type="scientific">Aureobasidium melanogenum</name>
    <name type="common">Aureobasidium pullulans var. melanogenum</name>
    <dbReference type="NCBI Taxonomy" id="46634"/>
    <lineage>
        <taxon>Eukaryota</taxon>
        <taxon>Fungi</taxon>
        <taxon>Dikarya</taxon>
        <taxon>Ascomycota</taxon>
        <taxon>Pezizomycotina</taxon>
        <taxon>Dothideomycetes</taxon>
        <taxon>Dothideomycetidae</taxon>
        <taxon>Dothideales</taxon>
        <taxon>Saccotheciaceae</taxon>
        <taxon>Aureobasidium</taxon>
    </lineage>
</organism>
<dbReference type="Gene3D" id="1.20.5.170">
    <property type="match status" value="1"/>
</dbReference>
<proteinExistence type="predicted"/>
<accession>A0A9P8J6A3</accession>
<dbReference type="EMBL" id="JAHFXF010000317">
    <property type="protein sequence ID" value="KAG9690226.1"/>
    <property type="molecule type" value="Genomic_DNA"/>
</dbReference>
<reference evidence="3" key="1">
    <citation type="journal article" date="2021" name="J Fungi (Basel)">
        <title>Virulence traits and population genomics of the black yeast Aureobasidium melanogenum.</title>
        <authorList>
            <person name="Cernosa A."/>
            <person name="Sun X."/>
            <person name="Gostincar C."/>
            <person name="Fang C."/>
            <person name="Gunde-Cimerman N."/>
            <person name="Song Z."/>
        </authorList>
    </citation>
    <scope>NUCLEOTIDE SEQUENCE</scope>
    <source>
        <strain evidence="3">EXF-9911</strain>
    </source>
</reference>
<feature type="coiled-coil region" evidence="1">
    <location>
        <begin position="219"/>
        <end position="246"/>
    </location>
</feature>
<feature type="region of interest" description="Disordered" evidence="2">
    <location>
        <begin position="253"/>
        <end position="312"/>
    </location>
</feature>
<dbReference type="AlphaFoldDB" id="A0A9P8J6A3"/>
<name>A0A9P8J6A3_AURME</name>